<reference evidence="8 9" key="1">
    <citation type="submission" date="2018-08" db="EMBL/GenBank/DDBJ databases">
        <title>A genome reference for cultivated species of the human gut microbiota.</title>
        <authorList>
            <person name="Zou Y."/>
            <person name="Xue W."/>
            <person name="Luo G."/>
        </authorList>
    </citation>
    <scope>NUCLEOTIDE SEQUENCE [LARGE SCALE GENOMIC DNA]</scope>
    <source>
        <strain evidence="8 9">AM25-6</strain>
    </source>
</reference>
<name>A0A3E3E1F0_9FIRM</name>
<proteinExistence type="predicted"/>
<dbReference type="Pfam" id="PF13396">
    <property type="entry name" value="PLDc_N"/>
    <property type="match status" value="1"/>
</dbReference>
<gene>
    <name evidence="8" type="ORF">DW687_03305</name>
</gene>
<evidence type="ECO:0000256" key="2">
    <source>
        <dbReference type="ARBA" id="ARBA00022475"/>
    </source>
</evidence>
<evidence type="ECO:0000313" key="9">
    <source>
        <dbReference type="Proteomes" id="UP000261212"/>
    </source>
</evidence>
<dbReference type="AlphaFoldDB" id="A0A3E3E1F0"/>
<dbReference type="GeneID" id="98000353"/>
<evidence type="ECO:0000313" key="8">
    <source>
        <dbReference type="EMBL" id="RGD75367.1"/>
    </source>
</evidence>
<dbReference type="EMBL" id="QUSM01000002">
    <property type="protein sequence ID" value="RGD75367.1"/>
    <property type="molecule type" value="Genomic_DNA"/>
</dbReference>
<keyword evidence="4 6" id="KW-1133">Transmembrane helix</keyword>
<evidence type="ECO:0000256" key="5">
    <source>
        <dbReference type="ARBA" id="ARBA00023136"/>
    </source>
</evidence>
<sequence>MNTISNIGEYLPFLIPIIIIELVLMVTALIHVLRHDNYKILNRPVWIVIVVFIQIIGPVIYFVFGRSDE</sequence>
<dbReference type="Proteomes" id="UP000261212">
    <property type="component" value="Unassembled WGS sequence"/>
</dbReference>
<comment type="subcellular location">
    <subcellularLocation>
        <location evidence="1">Cell membrane</location>
        <topology evidence="1">Multi-pass membrane protein</topology>
    </subcellularLocation>
</comment>
<keyword evidence="3 6" id="KW-0812">Transmembrane</keyword>
<evidence type="ECO:0000259" key="7">
    <source>
        <dbReference type="Pfam" id="PF13396"/>
    </source>
</evidence>
<keyword evidence="2" id="KW-1003">Cell membrane</keyword>
<comment type="caution">
    <text evidence="8">The sequence shown here is derived from an EMBL/GenBank/DDBJ whole genome shotgun (WGS) entry which is preliminary data.</text>
</comment>
<keyword evidence="5 6" id="KW-0472">Membrane</keyword>
<organism evidence="8 9">
    <name type="scientific">Anaerofustis stercorihominis</name>
    <dbReference type="NCBI Taxonomy" id="214853"/>
    <lineage>
        <taxon>Bacteria</taxon>
        <taxon>Bacillati</taxon>
        <taxon>Bacillota</taxon>
        <taxon>Clostridia</taxon>
        <taxon>Eubacteriales</taxon>
        <taxon>Eubacteriaceae</taxon>
        <taxon>Anaerofustis</taxon>
    </lineage>
</organism>
<evidence type="ECO:0000256" key="4">
    <source>
        <dbReference type="ARBA" id="ARBA00022989"/>
    </source>
</evidence>
<evidence type="ECO:0000256" key="6">
    <source>
        <dbReference type="SAM" id="Phobius"/>
    </source>
</evidence>
<dbReference type="InterPro" id="IPR027379">
    <property type="entry name" value="CLS_N"/>
</dbReference>
<evidence type="ECO:0000256" key="3">
    <source>
        <dbReference type="ARBA" id="ARBA00022692"/>
    </source>
</evidence>
<dbReference type="GO" id="GO:0005886">
    <property type="term" value="C:plasma membrane"/>
    <property type="evidence" value="ECO:0007669"/>
    <property type="project" value="UniProtKB-SubCell"/>
</dbReference>
<feature type="domain" description="Cardiolipin synthase N-terminal" evidence="7">
    <location>
        <begin position="23"/>
        <end position="66"/>
    </location>
</feature>
<feature type="transmembrane region" description="Helical" evidence="6">
    <location>
        <begin position="13"/>
        <end position="33"/>
    </location>
</feature>
<accession>A0A3E3E1F0</accession>
<evidence type="ECO:0000256" key="1">
    <source>
        <dbReference type="ARBA" id="ARBA00004651"/>
    </source>
</evidence>
<protein>
    <recommendedName>
        <fullName evidence="7">Cardiolipin synthase N-terminal domain-containing protein</fullName>
    </recommendedName>
</protein>
<feature type="transmembrane region" description="Helical" evidence="6">
    <location>
        <begin position="45"/>
        <end position="64"/>
    </location>
</feature>
<dbReference type="RefSeq" id="WP_007050022.1">
    <property type="nucleotide sequence ID" value="NZ_CABKNJ010000001.1"/>
</dbReference>